<keyword evidence="3 17" id="KW-0031">Aminopeptidase</keyword>
<evidence type="ECO:0000256" key="3">
    <source>
        <dbReference type="ARBA" id="ARBA00022438"/>
    </source>
</evidence>
<evidence type="ECO:0000256" key="8">
    <source>
        <dbReference type="ARBA" id="ARBA00022833"/>
    </source>
</evidence>
<feature type="binding site" evidence="15">
    <location>
        <position position="363"/>
    </location>
    <ligand>
        <name>Zn(2+)</name>
        <dbReference type="ChEBI" id="CHEBI:29105"/>
        <note>catalytic</note>
    </ligand>
</feature>
<keyword evidence="10" id="KW-1133">Transmembrane helix</keyword>
<evidence type="ECO:0000256" key="13">
    <source>
        <dbReference type="ARBA" id="ARBA00023180"/>
    </source>
</evidence>
<keyword evidence="4 17" id="KW-0645">Protease</keyword>
<comment type="similarity">
    <text evidence="2 17">Belongs to the peptidase M1 family.</text>
</comment>
<dbReference type="Gene3D" id="1.10.390.10">
    <property type="entry name" value="Neutral Protease Domain 2"/>
    <property type="match status" value="1"/>
</dbReference>
<dbReference type="InterPro" id="IPR050344">
    <property type="entry name" value="Peptidase_M1_aminopeptidases"/>
</dbReference>
<feature type="site" description="Transition state stabilizer" evidence="16">
    <location>
        <position position="449"/>
    </location>
</feature>
<evidence type="ECO:0000256" key="2">
    <source>
        <dbReference type="ARBA" id="ARBA00010136"/>
    </source>
</evidence>
<sequence>MAVSRLCPLALAFSVALIIAVSTVYTFINGYSEDFSLVFKFKRNQEPSVRQSTLDKGMPFPHNNIRLPKQVLPLSYRIYIHPNLTTFKFTGTVNILLRCFQPTKNLILHMRDLSVGEIQLTDSKQKRLTIVRRIQHKENQQYLIATNEELKEKERYSLNMEFSGVLSKNMEGFYRSSYKTKSGQVRYLATTQFEATNARSAFPCFDEPAFKAVFHITVAHDDNHKALSNMPLESSDRRHDGLVESRFSASVPMPTYLVAFIVCDFEYRESKTKSDRKIRVWSKPDAIHSVDFALDVAKRTLEYYEDFFKVPYPLPKLDLIAIPDMGGAMENWGLVTFRESAVLFDPSTGSVADKKLVTMIVNHELAHQWFGNLVTMKWWNDLWLNEGFAVYMEYLATDNYNNQWKREDQFILDTSREALDVDSSMYTHPVSVKVHNPAEINEIVDKITYHKSSALIRMMQNFLGVETFRRGIQIYLKDHQFSNAKALDLWKAMSLATENHLDVGTVMAPWVSQKGFPVISIISDNTQKKDGRLSYTASQKRFFRDFNSQHLKDGHTETPGWFIPLTYITRDSHDSINTVWMNKTSVTFQLSLSKSGWFKANVGQTGFYRVNYDEENWKGLSQQLLHNHTILSPSDRSGLIDDALSLARSLRDLTLSTLCSHGNTECVNKSKKLFNDWSKVNGSKPIMPHLRKIIYYTAVKYGGQIEWEILWRKYKECKNAAEREKIISALGATRDKNVLKRLLKKVLMSGTEVRPQDFIQIIGTVASNPDGRRLAWKFFDKNFKKIVKDFFDEHQRMRLIQLSSKKILETIETNIHWMYTKIQKVERWLMDRQNKN</sequence>
<feature type="active site" description="Proton acceptor" evidence="14">
    <location>
        <position position="364"/>
    </location>
</feature>
<dbReference type="InterPro" id="IPR001930">
    <property type="entry name" value="Peptidase_M1"/>
</dbReference>
<comment type="subcellular location">
    <subcellularLocation>
        <location evidence="1">Membrane</location>
        <topology evidence="1">Single-pass type II membrane protein</topology>
    </subcellularLocation>
</comment>
<dbReference type="Proteomes" id="UP000275408">
    <property type="component" value="Unassembled WGS sequence"/>
</dbReference>
<feature type="binding site" evidence="15">
    <location>
        <position position="367"/>
    </location>
    <ligand>
        <name>Zn(2+)</name>
        <dbReference type="ChEBI" id="CHEBI:29105"/>
        <note>catalytic</note>
    </ligand>
</feature>
<dbReference type="CDD" id="cd09601">
    <property type="entry name" value="M1_APN-Q_like"/>
    <property type="match status" value="1"/>
</dbReference>
<evidence type="ECO:0000256" key="16">
    <source>
        <dbReference type="PIRSR" id="PIRSR634016-4"/>
    </source>
</evidence>
<keyword evidence="13" id="KW-0325">Glycoprotein</keyword>
<dbReference type="GO" id="GO:0070006">
    <property type="term" value="F:metalloaminopeptidase activity"/>
    <property type="evidence" value="ECO:0007669"/>
    <property type="project" value="TreeGrafter"/>
</dbReference>
<dbReference type="Gene3D" id="2.60.40.1730">
    <property type="entry name" value="tricorn interacting facor f3 domain"/>
    <property type="match status" value="1"/>
</dbReference>
<dbReference type="GO" id="GO:0016020">
    <property type="term" value="C:membrane"/>
    <property type="evidence" value="ECO:0007669"/>
    <property type="project" value="UniProtKB-SubCell"/>
</dbReference>
<dbReference type="FunFam" id="1.10.390.10:FF:000006">
    <property type="entry name" value="Puromycin-sensitive aminopeptidase"/>
    <property type="match status" value="1"/>
</dbReference>
<reference evidence="21 22" key="1">
    <citation type="journal article" date="2018" name="Sci. Rep.">
        <title>Comparative analysis of the Pocillopora damicornis genome highlights role of immune system in coral evolution.</title>
        <authorList>
            <person name="Cunning R."/>
            <person name="Bay R.A."/>
            <person name="Gillette P."/>
            <person name="Baker A.C."/>
            <person name="Traylor-Knowles N."/>
        </authorList>
    </citation>
    <scope>NUCLEOTIDE SEQUENCE [LARGE SCALE GENOMIC DNA]</scope>
    <source>
        <strain evidence="21">RSMAS</strain>
        <tissue evidence="21">Whole animal</tissue>
    </source>
</reference>
<dbReference type="GO" id="GO:0008270">
    <property type="term" value="F:zinc ion binding"/>
    <property type="evidence" value="ECO:0007669"/>
    <property type="project" value="UniProtKB-UniRule"/>
</dbReference>
<keyword evidence="12" id="KW-0472">Membrane</keyword>
<evidence type="ECO:0000259" key="18">
    <source>
        <dbReference type="Pfam" id="PF01433"/>
    </source>
</evidence>
<dbReference type="Gene3D" id="2.60.40.1910">
    <property type="match status" value="1"/>
</dbReference>
<evidence type="ECO:0000256" key="15">
    <source>
        <dbReference type="PIRSR" id="PIRSR634016-3"/>
    </source>
</evidence>
<dbReference type="Pfam" id="PF01433">
    <property type="entry name" value="Peptidase_M1"/>
    <property type="match status" value="1"/>
</dbReference>
<evidence type="ECO:0000313" key="22">
    <source>
        <dbReference type="Proteomes" id="UP000275408"/>
    </source>
</evidence>
<evidence type="ECO:0000256" key="12">
    <source>
        <dbReference type="ARBA" id="ARBA00023136"/>
    </source>
</evidence>
<keyword evidence="8 15" id="KW-0862">Zinc</keyword>
<dbReference type="FunFam" id="2.60.40.1910:FF:000006">
    <property type="entry name" value="Aminopeptidase"/>
    <property type="match status" value="1"/>
</dbReference>
<dbReference type="GO" id="GO:0005737">
    <property type="term" value="C:cytoplasm"/>
    <property type="evidence" value="ECO:0007669"/>
    <property type="project" value="TreeGrafter"/>
</dbReference>
<dbReference type="SUPFAM" id="SSF63737">
    <property type="entry name" value="Leukotriene A4 hydrolase N-terminal domain"/>
    <property type="match status" value="1"/>
</dbReference>
<dbReference type="PANTHER" id="PTHR11533">
    <property type="entry name" value="PROTEASE M1 ZINC METALLOPROTEASE"/>
    <property type="match status" value="1"/>
</dbReference>
<evidence type="ECO:0000256" key="6">
    <source>
        <dbReference type="ARBA" id="ARBA00022723"/>
    </source>
</evidence>
<dbReference type="Gene3D" id="1.10.3480.20">
    <property type="match status" value="1"/>
</dbReference>
<keyword evidence="22" id="KW-1185">Reference proteome</keyword>
<dbReference type="InterPro" id="IPR042097">
    <property type="entry name" value="Aminopeptidase_N-like_N_sf"/>
</dbReference>
<evidence type="ECO:0000256" key="17">
    <source>
        <dbReference type="RuleBase" id="RU364040"/>
    </source>
</evidence>
<evidence type="ECO:0000259" key="19">
    <source>
        <dbReference type="Pfam" id="PF11838"/>
    </source>
</evidence>
<evidence type="ECO:0000256" key="10">
    <source>
        <dbReference type="ARBA" id="ARBA00022989"/>
    </source>
</evidence>
<dbReference type="PRINTS" id="PR00756">
    <property type="entry name" value="ALADIPTASE"/>
</dbReference>
<protein>
    <recommendedName>
        <fullName evidence="17">Aminopeptidase</fullName>
        <ecNumber evidence="17">3.4.11.-</ecNumber>
    </recommendedName>
</protein>
<keyword evidence="5" id="KW-0812">Transmembrane</keyword>
<feature type="domain" description="Peptidase M1 membrane alanine aminopeptidase" evidence="18">
    <location>
        <begin position="292"/>
        <end position="510"/>
    </location>
</feature>
<evidence type="ECO:0000256" key="7">
    <source>
        <dbReference type="ARBA" id="ARBA00022801"/>
    </source>
</evidence>
<dbReference type="Pfam" id="PF11838">
    <property type="entry name" value="ERAP1_C"/>
    <property type="match status" value="1"/>
</dbReference>
<name>A0A3M6UIU4_POCDA</name>
<dbReference type="InterPro" id="IPR024571">
    <property type="entry name" value="ERAP1-like_C_dom"/>
</dbReference>
<dbReference type="SUPFAM" id="SSF55486">
    <property type="entry name" value="Metalloproteases ('zincins'), catalytic domain"/>
    <property type="match status" value="1"/>
</dbReference>
<accession>A0A3M6UIU4</accession>
<comment type="cofactor">
    <cofactor evidence="15 17">
        <name>Zn(2+)</name>
        <dbReference type="ChEBI" id="CHEBI:29105"/>
    </cofactor>
    <text evidence="15 17">Binds 1 zinc ion per subunit.</text>
</comment>
<dbReference type="InterPro" id="IPR027268">
    <property type="entry name" value="Peptidase_M4/M1_CTD_sf"/>
</dbReference>
<dbReference type="GO" id="GO:0005615">
    <property type="term" value="C:extracellular space"/>
    <property type="evidence" value="ECO:0007669"/>
    <property type="project" value="TreeGrafter"/>
</dbReference>
<dbReference type="InterPro" id="IPR014782">
    <property type="entry name" value="Peptidase_M1_dom"/>
</dbReference>
<dbReference type="GO" id="GO:0043171">
    <property type="term" value="P:peptide catabolic process"/>
    <property type="evidence" value="ECO:0007669"/>
    <property type="project" value="TreeGrafter"/>
</dbReference>
<dbReference type="FunFam" id="2.60.40.1730:FF:000001">
    <property type="entry name" value="Leucyl-cystinyl aminopeptidase"/>
    <property type="match status" value="1"/>
</dbReference>
<dbReference type="OrthoDB" id="6018855at2759"/>
<evidence type="ECO:0000256" key="5">
    <source>
        <dbReference type="ARBA" id="ARBA00022692"/>
    </source>
</evidence>
<proteinExistence type="inferred from homology"/>
<keyword evidence="7 17" id="KW-0378">Hydrolase</keyword>
<dbReference type="PANTHER" id="PTHR11533:SF299">
    <property type="entry name" value="AMINOPEPTIDASE"/>
    <property type="match status" value="1"/>
</dbReference>
<organism evidence="21 22">
    <name type="scientific">Pocillopora damicornis</name>
    <name type="common">Cauliflower coral</name>
    <name type="synonym">Millepora damicornis</name>
    <dbReference type="NCBI Taxonomy" id="46731"/>
    <lineage>
        <taxon>Eukaryota</taxon>
        <taxon>Metazoa</taxon>
        <taxon>Cnidaria</taxon>
        <taxon>Anthozoa</taxon>
        <taxon>Hexacorallia</taxon>
        <taxon>Scleractinia</taxon>
        <taxon>Astrocoeniina</taxon>
        <taxon>Pocilloporidae</taxon>
        <taxon>Pocillopora</taxon>
    </lineage>
</organism>
<keyword evidence="6 15" id="KW-0479">Metal-binding</keyword>
<evidence type="ECO:0000313" key="21">
    <source>
        <dbReference type="EMBL" id="RMX53623.1"/>
    </source>
</evidence>
<dbReference type="AlphaFoldDB" id="A0A3M6UIU4"/>
<dbReference type="EC" id="3.4.11.-" evidence="17"/>
<evidence type="ECO:0000256" key="9">
    <source>
        <dbReference type="ARBA" id="ARBA00022968"/>
    </source>
</evidence>
<evidence type="ECO:0000256" key="1">
    <source>
        <dbReference type="ARBA" id="ARBA00004606"/>
    </source>
</evidence>
<feature type="domain" description="Aminopeptidase N-like N-terminal" evidence="20">
    <location>
        <begin position="73"/>
        <end position="257"/>
    </location>
</feature>
<dbReference type="Pfam" id="PF17900">
    <property type="entry name" value="Peptidase_M1_N"/>
    <property type="match status" value="1"/>
</dbReference>
<dbReference type="InterPro" id="IPR034016">
    <property type="entry name" value="M1_APN-typ"/>
</dbReference>
<feature type="domain" description="ERAP1-like C-terminal" evidence="19">
    <location>
        <begin position="649"/>
        <end position="803"/>
    </location>
</feature>
<comment type="caution">
    <text evidence="21">The sequence shown here is derived from an EMBL/GenBank/DDBJ whole genome shotgun (WGS) entry which is preliminary data.</text>
</comment>
<evidence type="ECO:0000256" key="14">
    <source>
        <dbReference type="PIRSR" id="PIRSR634016-1"/>
    </source>
</evidence>
<evidence type="ECO:0000256" key="4">
    <source>
        <dbReference type="ARBA" id="ARBA00022670"/>
    </source>
</evidence>
<keyword evidence="11 17" id="KW-0482">Metalloprotease</keyword>
<evidence type="ECO:0000256" key="11">
    <source>
        <dbReference type="ARBA" id="ARBA00023049"/>
    </source>
</evidence>
<keyword evidence="9" id="KW-0735">Signal-anchor</keyword>
<dbReference type="EMBL" id="RCHS01001413">
    <property type="protein sequence ID" value="RMX53623.1"/>
    <property type="molecule type" value="Genomic_DNA"/>
</dbReference>
<dbReference type="Gene3D" id="1.25.50.20">
    <property type="match status" value="1"/>
</dbReference>
<dbReference type="GO" id="GO:0042277">
    <property type="term" value="F:peptide binding"/>
    <property type="evidence" value="ECO:0007669"/>
    <property type="project" value="TreeGrafter"/>
</dbReference>
<gene>
    <name evidence="21" type="ORF">pdam_00000283</name>
</gene>
<feature type="binding site" evidence="15">
    <location>
        <position position="386"/>
    </location>
    <ligand>
        <name>Zn(2+)</name>
        <dbReference type="ChEBI" id="CHEBI:29105"/>
        <note>catalytic</note>
    </ligand>
</feature>
<evidence type="ECO:0000259" key="20">
    <source>
        <dbReference type="Pfam" id="PF17900"/>
    </source>
</evidence>
<dbReference type="InterPro" id="IPR045357">
    <property type="entry name" value="Aminopeptidase_N-like_N"/>
</dbReference>
<dbReference type="GO" id="GO:0006508">
    <property type="term" value="P:proteolysis"/>
    <property type="evidence" value="ECO:0007669"/>
    <property type="project" value="UniProtKB-KW"/>
</dbReference>